<accession>A0A3E4ZE95</accession>
<dbReference type="Pfam" id="PF12706">
    <property type="entry name" value="Lactamase_B_2"/>
    <property type="match status" value="1"/>
</dbReference>
<reference evidence="3 4" key="1">
    <citation type="submission" date="2018-08" db="EMBL/GenBank/DDBJ databases">
        <title>A genome reference for cultivated species of the human gut microbiota.</title>
        <authorList>
            <person name="Zou Y."/>
            <person name="Xue W."/>
            <person name="Luo G."/>
        </authorList>
    </citation>
    <scope>NUCLEOTIDE SEQUENCE [LARGE SCALE GENOMIC DNA]</scope>
    <source>
        <strain evidence="3 4">AM34-17</strain>
    </source>
</reference>
<evidence type="ECO:0000313" key="5">
    <source>
        <dbReference type="Proteomes" id="UP000434916"/>
    </source>
</evidence>
<dbReference type="InterPro" id="IPR001279">
    <property type="entry name" value="Metallo-B-lactamas"/>
</dbReference>
<dbReference type="SMART" id="SM00849">
    <property type="entry name" value="Lactamase_B"/>
    <property type="match status" value="1"/>
</dbReference>
<dbReference type="NCBIfam" id="NF002553">
    <property type="entry name" value="PRK02113.1"/>
    <property type="match status" value="1"/>
</dbReference>
<keyword evidence="5" id="KW-1185">Reference proteome</keyword>
<evidence type="ECO:0000259" key="1">
    <source>
        <dbReference type="SMART" id="SM00849"/>
    </source>
</evidence>
<name>A0A3E4ZE95_9BACT</name>
<sequence>MEITFLGTGTSTGVPEIGCQCEVCTSSDKRDWRLRTSVLVETDGKRILLDCGPDFRWQVIRNKTYRLDAVLISHEHYDHVGGLDDLRPFCREKGVDVYAEDNVAEAIETRIPYVFRAHKYPGVPNLELHRIGNEPFVVAGIPVTPVRVMHGKLPIFGYRIGNMAYLTDVKYLPEEEYAKLEGLDVLILTALRRGAHPTHESLEEALANIERIKPKETYLIHMSHRIGLHAEVEKELPPHVHLAYDGLHVSTALSHSLLFRK</sequence>
<dbReference type="RefSeq" id="WP_022322215.1">
    <property type="nucleotide sequence ID" value="NZ_BAABZJ010000001.1"/>
</dbReference>
<reference evidence="2 5" key="2">
    <citation type="journal article" date="2019" name="Nat. Med.">
        <title>A library of human gut bacterial isolates paired with longitudinal multiomics data enables mechanistic microbiome research.</title>
        <authorList>
            <person name="Poyet M."/>
            <person name="Groussin M."/>
            <person name="Gibbons S.M."/>
            <person name="Avila-Pacheco J."/>
            <person name="Jiang X."/>
            <person name="Kearney S.M."/>
            <person name="Perrotta A.R."/>
            <person name="Berdy B."/>
            <person name="Zhao S."/>
            <person name="Lieberman T.D."/>
            <person name="Swanson P.K."/>
            <person name="Smith M."/>
            <person name="Roesemann S."/>
            <person name="Alexander J.E."/>
            <person name="Rich S.A."/>
            <person name="Livny J."/>
            <person name="Vlamakis H."/>
            <person name="Clish C."/>
            <person name="Bullock K."/>
            <person name="Deik A."/>
            <person name="Scott J."/>
            <person name="Pierce K.A."/>
            <person name="Xavier R.J."/>
            <person name="Alm E.J."/>
        </authorList>
    </citation>
    <scope>NUCLEOTIDE SEQUENCE [LARGE SCALE GENOMIC DNA]</scope>
    <source>
        <strain evidence="2 5">BIOML-A29</strain>
    </source>
</reference>
<dbReference type="PANTHER" id="PTHR42663:SF6">
    <property type="entry name" value="HYDROLASE C777.06C-RELATED"/>
    <property type="match status" value="1"/>
</dbReference>
<evidence type="ECO:0000313" key="3">
    <source>
        <dbReference type="EMBL" id="RHC88023.1"/>
    </source>
</evidence>
<dbReference type="PANTHER" id="PTHR42663">
    <property type="entry name" value="HYDROLASE C777.06C-RELATED-RELATED"/>
    <property type="match status" value="1"/>
</dbReference>
<organism evidence="3 4">
    <name type="scientific">Parabacteroides merdae</name>
    <dbReference type="NCBI Taxonomy" id="46503"/>
    <lineage>
        <taxon>Bacteria</taxon>
        <taxon>Pseudomonadati</taxon>
        <taxon>Bacteroidota</taxon>
        <taxon>Bacteroidia</taxon>
        <taxon>Bacteroidales</taxon>
        <taxon>Tannerellaceae</taxon>
        <taxon>Parabacteroides</taxon>
    </lineage>
</organism>
<evidence type="ECO:0000313" key="4">
    <source>
        <dbReference type="Proteomes" id="UP000286260"/>
    </source>
</evidence>
<feature type="domain" description="Metallo-beta-lactamase" evidence="1">
    <location>
        <begin position="34"/>
        <end position="224"/>
    </location>
</feature>
<dbReference type="EMBL" id="QSII01000007">
    <property type="protein sequence ID" value="RHC88023.1"/>
    <property type="molecule type" value="Genomic_DNA"/>
</dbReference>
<evidence type="ECO:0000313" key="2">
    <source>
        <dbReference type="EMBL" id="MTU41131.1"/>
    </source>
</evidence>
<dbReference type="InterPro" id="IPR036866">
    <property type="entry name" value="RibonucZ/Hydroxyglut_hydro"/>
</dbReference>
<dbReference type="Gene3D" id="3.60.15.10">
    <property type="entry name" value="Ribonuclease Z/Hydroxyacylglutathione hydrolase-like"/>
    <property type="match status" value="1"/>
</dbReference>
<dbReference type="STRING" id="46503.ERS852463_03173"/>
<dbReference type="GO" id="GO:0016787">
    <property type="term" value="F:hydrolase activity"/>
    <property type="evidence" value="ECO:0007669"/>
    <property type="project" value="UniProtKB-KW"/>
</dbReference>
<dbReference type="SUPFAM" id="SSF56281">
    <property type="entry name" value="Metallo-hydrolase/oxidoreductase"/>
    <property type="match status" value="1"/>
</dbReference>
<gene>
    <name evidence="3" type="ORF">DW828_07360</name>
    <name evidence="2" type="ORF">GMD82_17135</name>
</gene>
<keyword evidence="3" id="KW-0378">Hydrolase</keyword>
<protein>
    <submittedName>
        <fullName evidence="3">MBL fold hydrolase</fullName>
    </submittedName>
    <submittedName>
        <fullName evidence="2">MBL fold metallo-hydrolase</fullName>
    </submittedName>
</protein>
<dbReference type="CDD" id="cd16279">
    <property type="entry name" value="metallo-hydrolase-like_MBL-fold"/>
    <property type="match status" value="1"/>
</dbReference>
<dbReference type="Proteomes" id="UP000286260">
    <property type="component" value="Unassembled WGS sequence"/>
</dbReference>
<dbReference type="Proteomes" id="UP000434916">
    <property type="component" value="Unassembled WGS sequence"/>
</dbReference>
<dbReference type="EMBL" id="WNCN01000030">
    <property type="protein sequence ID" value="MTU41131.1"/>
    <property type="molecule type" value="Genomic_DNA"/>
</dbReference>
<proteinExistence type="predicted"/>
<dbReference type="AlphaFoldDB" id="A0A3E4ZE95"/>
<comment type="caution">
    <text evidence="3">The sequence shown here is derived from an EMBL/GenBank/DDBJ whole genome shotgun (WGS) entry which is preliminary data.</text>
</comment>